<evidence type="ECO:0000313" key="3">
    <source>
        <dbReference type="Proteomes" id="UP000008392"/>
    </source>
</evidence>
<dbReference type="STRING" id="1005048.CFU_1632"/>
<reference evidence="3" key="6">
    <citation type="submission" date="2011-05" db="EMBL/GenBank/DDBJ databases">
        <title>Complete sequence of Collimonas fungivorans Ter331.</title>
        <authorList>
            <person name="Leveau J.H."/>
        </authorList>
    </citation>
    <scope>NUCLEOTIDE SEQUENCE [LARGE SCALE GENOMIC DNA]</scope>
    <source>
        <strain evidence="3">Ter331</strain>
    </source>
</reference>
<keyword evidence="3" id="KW-1185">Reference proteome</keyword>
<dbReference type="KEGG" id="cfu:CFU_1632"/>
<dbReference type="PANTHER" id="PTHR11803">
    <property type="entry name" value="2-IMINOBUTANOATE/2-IMINOPROPANOATE DEAMINASE RIDA"/>
    <property type="match status" value="1"/>
</dbReference>
<dbReference type="Proteomes" id="UP000008392">
    <property type="component" value="Chromosome"/>
</dbReference>
<dbReference type="CDD" id="cd00448">
    <property type="entry name" value="YjgF_YER057c_UK114_family"/>
    <property type="match status" value="1"/>
</dbReference>
<dbReference type="Pfam" id="PF01042">
    <property type="entry name" value="Ribonuc_L-PSP"/>
    <property type="match status" value="1"/>
</dbReference>
<dbReference type="PANTHER" id="PTHR11803:SF58">
    <property type="entry name" value="PROTEIN HMF1-RELATED"/>
    <property type="match status" value="1"/>
</dbReference>
<reference evidence="2 3" key="3">
    <citation type="journal article" date="2008" name="FEMS Microbiol. Ecol.">
        <title>Identification and characterization of genes underlying chitinolysis in Collimonas fungivorans Ter331.</title>
        <authorList>
            <person name="Fritsche K."/>
            <person name="de Boer W."/>
            <person name="Gerards S."/>
            <person name="van den Berg M."/>
            <person name="van Veen J.A."/>
            <person name="Leveau J.H."/>
        </authorList>
    </citation>
    <scope>NUCLEOTIDE SEQUENCE [LARGE SCALE GENOMIC DNA]</scope>
    <source>
        <strain evidence="2 3">Ter331</strain>
    </source>
</reference>
<protein>
    <submittedName>
        <fullName evidence="2">Endoribonuclease L-PSP</fullName>
    </submittedName>
</protein>
<evidence type="ECO:0000256" key="1">
    <source>
        <dbReference type="ARBA" id="ARBA00010552"/>
    </source>
</evidence>
<dbReference type="EMBL" id="CP002745">
    <property type="protein sequence ID" value="AEK61464.1"/>
    <property type="molecule type" value="Genomic_DNA"/>
</dbReference>
<reference evidence="2 3" key="1">
    <citation type="journal article" date="2004" name="Environ. Microbiol.">
        <title>Phylogeny-function analysis of (meta)genomic libraries: screening for expression of ribosomal RNA genes by large-insert library fluorescent in situ hybridization (LIL-FISH).</title>
        <authorList>
            <person name="Leveau J.H."/>
            <person name="Gerards S."/>
            <person name="de Boer W."/>
            <person name="van Veen J.A."/>
        </authorList>
    </citation>
    <scope>NUCLEOTIDE SEQUENCE [LARGE SCALE GENOMIC DNA]</scope>
    <source>
        <strain evidence="2 3">Ter331</strain>
    </source>
</reference>
<gene>
    <name evidence="2" type="ordered locus">CFU_1632</name>
</gene>
<accession>G0A8J1</accession>
<sequence>MSRKETMKIIHTPAVPAPRGHYSQAVEQNGFVFLSGMLPASDTIDPATHDFRQQCEAVFHQCQQVLQAAGCGFGDVVQATAYLVGVENWSLFNEIYASYLGPHKPARAVVPVPALHHGYAVELQLIACVPGGV</sequence>
<organism evidence="2 3">
    <name type="scientific">Collimonas fungivorans (strain Ter331)</name>
    <dbReference type="NCBI Taxonomy" id="1005048"/>
    <lineage>
        <taxon>Bacteria</taxon>
        <taxon>Pseudomonadati</taxon>
        <taxon>Pseudomonadota</taxon>
        <taxon>Betaproteobacteria</taxon>
        <taxon>Burkholderiales</taxon>
        <taxon>Oxalobacteraceae</taxon>
        <taxon>Collimonas</taxon>
    </lineage>
</organism>
<dbReference type="GO" id="GO:0005829">
    <property type="term" value="C:cytosol"/>
    <property type="evidence" value="ECO:0007669"/>
    <property type="project" value="TreeGrafter"/>
</dbReference>
<proteinExistence type="inferred from homology"/>
<dbReference type="eggNOG" id="COG0251">
    <property type="taxonomic scope" value="Bacteria"/>
</dbReference>
<comment type="similarity">
    <text evidence="1">Belongs to the RutC family.</text>
</comment>
<reference evidence="2 3" key="4">
    <citation type="journal article" date="2010" name="Environ. Microbiol.">
        <title>The bacterial genus Collimonas: mycophagy, weathering and other adaptive solutions to life in oligotrophic soil environments.</title>
        <authorList>
            <person name="Leveau J.H."/>
            <person name="Uroz S."/>
            <person name="de Boer W."/>
        </authorList>
    </citation>
    <scope>NUCLEOTIDE SEQUENCE [LARGE SCALE GENOMIC DNA]</scope>
    <source>
        <strain evidence="2 3">Ter331</strain>
    </source>
</reference>
<name>G0A8J1_COLFT</name>
<reference evidence="2 3" key="2">
    <citation type="journal article" date="2006" name="J. Microbiol. Methods">
        <title>Genomic flank-sequencing of plasposon insertion sites for rapid identification of functional genes.</title>
        <authorList>
            <person name="Leveau J.H."/>
            <person name="Gerards S."/>
            <person name="Fritsche K."/>
            <person name="Zondag G."/>
            <person name="van Veen J.A."/>
        </authorList>
    </citation>
    <scope>NUCLEOTIDE SEQUENCE [LARGE SCALE GENOMIC DNA]</scope>
    <source>
        <strain evidence="2 3">Ter331</strain>
    </source>
</reference>
<dbReference type="HOGENOM" id="CLU_100715_7_3_4"/>
<dbReference type="SUPFAM" id="SSF55298">
    <property type="entry name" value="YjgF-like"/>
    <property type="match status" value="1"/>
</dbReference>
<dbReference type="InterPro" id="IPR035959">
    <property type="entry name" value="RutC-like_sf"/>
</dbReference>
<reference evidence="2 3" key="5">
    <citation type="journal article" date="2011" name="ISME J.">
        <title>Dual transcriptional profiling of a bacterial/fungal confrontation: Collimonas fungivorans versus Aspergillus niger.</title>
        <authorList>
            <person name="Mela F."/>
            <person name="Fritsche K."/>
            <person name="de Boer W."/>
            <person name="van Veen J.A."/>
            <person name="de Graaff L.H."/>
            <person name="van den Berg M."/>
            <person name="Leveau J.H."/>
        </authorList>
    </citation>
    <scope>NUCLEOTIDE SEQUENCE [LARGE SCALE GENOMIC DNA]</scope>
    <source>
        <strain evidence="2 3">Ter331</strain>
    </source>
</reference>
<evidence type="ECO:0000313" key="2">
    <source>
        <dbReference type="EMBL" id="AEK61464.1"/>
    </source>
</evidence>
<dbReference type="InterPro" id="IPR006175">
    <property type="entry name" value="YjgF/YER057c/UK114"/>
</dbReference>
<dbReference type="GO" id="GO:0019239">
    <property type="term" value="F:deaminase activity"/>
    <property type="evidence" value="ECO:0007669"/>
    <property type="project" value="TreeGrafter"/>
</dbReference>
<dbReference type="AlphaFoldDB" id="G0A8J1"/>
<dbReference type="Gene3D" id="3.30.1330.40">
    <property type="entry name" value="RutC-like"/>
    <property type="match status" value="1"/>
</dbReference>